<dbReference type="OrthoDB" id="3233704at2759"/>
<accession>A0A9P5N1Y3</accession>
<comment type="caution">
    <text evidence="2">The sequence shown here is derived from an EMBL/GenBank/DDBJ whole genome shotgun (WGS) entry which is preliminary data.</text>
</comment>
<reference evidence="2" key="1">
    <citation type="submission" date="2019-10" db="EMBL/GenBank/DDBJ databases">
        <authorList>
            <consortium name="DOE Joint Genome Institute"/>
            <person name="Kuo A."/>
            <person name="Miyauchi S."/>
            <person name="Kiss E."/>
            <person name="Drula E."/>
            <person name="Kohler A."/>
            <person name="Sanchez-Garcia M."/>
            <person name="Andreopoulos B."/>
            <person name="Barry K.W."/>
            <person name="Bonito G."/>
            <person name="Buee M."/>
            <person name="Carver A."/>
            <person name="Chen C."/>
            <person name="Cichocki N."/>
            <person name="Clum A."/>
            <person name="Culley D."/>
            <person name="Crous P.W."/>
            <person name="Fauchery L."/>
            <person name="Girlanda M."/>
            <person name="Hayes R."/>
            <person name="Keri Z."/>
            <person name="LaButti K."/>
            <person name="Lipzen A."/>
            <person name="Lombard V."/>
            <person name="Magnuson J."/>
            <person name="Maillard F."/>
            <person name="Morin E."/>
            <person name="Murat C."/>
            <person name="Nolan M."/>
            <person name="Ohm R."/>
            <person name="Pangilinan J."/>
            <person name="Pereira M."/>
            <person name="Perotto S."/>
            <person name="Peter M."/>
            <person name="Riley R."/>
            <person name="Sitrit Y."/>
            <person name="Stielow B."/>
            <person name="Szollosi G."/>
            <person name="Zifcakova L."/>
            <person name="Stursova M."/>
            <person name="Spatafora J.W."/>
            <person name="Tedersoo L."/>
            <person name="Vaario L.-M."/>
            <person name="Yamada A."/>
            <person name="Yan M."/>
            <person name="Wang P."/>
            <person name="Xu J."/>
            <person name="Bruns T."/>
            <person name="Baldrian P."/>
            <person name="Vilgalys R."/>
            <person name="Henrissat B."/>
            <person name="Grigoriev I.V."/>
            <person name="Hibbett D."/>
            <person name="Nagy L.G."/>
            <person name="Martin F.M."/>
        </authorList>
    </citation>
    <scope>NUCLEOTIDE SEQUENCE</scope>
    <source>
        <strain evidence="2">Prilba</strain>
    </source>
</reference>
<feature type="signal peptide" evidence="1">
    <location>
        <begin position="1"/>
        <end position="19"/>
    </location>
</feature>
<evidence type="ECO:0000313" key="3">
    <source>
        <dbReference type="Proteomes" id="UP000759537"/>
    </source>
</evidence>
<keyword evidence="1" id="KW-0732">Signal</keyword>
<evidence type="ECO:0000256" key="1">
    <source>
        <dbReference type="SAM" id="SignalP"/>
    </source>
</evidence>
<dbReference type="AlphaFoldDB" id="A0A9P5N1Y3"/>
<reference evidence="2" key="2">
    <citation type="journal article" date="2020" name="Nat. Commun.">
        <title>Large-scale genome sequencing of mycorrhizal fungi provides insights into the early evolution of symbiotic traits.</title>
        <authorList>
            <person name="Miyauchi S."/>
            <person name="Kiss E."/>
            <person name="Kuo A."/>
            <person name="Drula E."/>
            <person name="Kohler A."/>
            <person name="Sanchez-Garcia M."/>
            <person name="Morin E."/>
            <person name="Andreopoulos B."/>
            <person name="Barry K.W."/>
            <person name="Bonito G."/>
            <person name="Buee M."/>
            <person name="Carver A."/>
            <person name="Chen C."/>
            <person name="Cichocki N."/>
            <person name="Clum A."/>
            <person name="Culley D."/>
            <person name="Crous P.W."/>
            <person name="Fauchery L."/>
            <person name="Girlanda M."/>
            <person name="Hayes R.D."/>
            <person name="Keri Z."/>
            <person name="LaButti K."/>
            <person name="Lipzen A."/>
            <person name="Lombard V."/>
            <person name="Magnuson J."/>
            <person name="Maillard F."/>
            <person name="Murat C."/>
            <person name="Nolan M."/>
            <person name="Ohm R.A."/>
            <person name="Pangilinan J."/>
            <person name="Pereira M.F."/>
            <person name="Perotto S."/>
            <person name="Peter M."/>
            <person name="Pfister S."/>
            <person name="Riley R."/>
            <person name="Sitrit Y."/>
            <person name="Stielow J.B."/>
            <person name="Szollosi G."/>
            <person name="Zifcakova L."/>
            <person name="Stursova M."/>
            <person name="Spatafora J.W."/>
            <person name="Tedersoo L."/>
            <person name="Vaario L.M."/>
            <person name="Yamada A."/>
            <person name="Yan M."/>
            <person name="Wang P."/>
            <person name="Xu J."/>
            <person name="Bruns T."/>
            <person name="Baldrian P."/>
            <person name="Vilgalys R."/>
            <person name="Dunand C."/>
            <person name="Henrissat B."/>
            <person name="Grigoriev I.V."/>
            <person name="Hibbett D."/>
            <person name="Nagy L.G."/>
            <person name="Martin F.M."/>
        </authorList>
    </citation>
    <scope>NUCLEOTIDE SEQUENCE</scope>
    <source>
        <strain evidence="2">Prilba</strain>
    </source>
</reference>
<sequence length="97" mass="10907">MTEMVVKILVELLSTLALATKQIKEGKPMKILKKLLGDKDVEAVLQRLDRLTLDEARVTAAQTLEVVYGLIQDMRVVMNGEQFSMLVACRTFEEPSL</sequence>
<organism evidence="2 3">
    <name type="scientific">Russula ochroleuca</name>
    <dbReference type="NCBI Taxonomy" id="152965"/>
    <lineage>
        <taxon>Eukaryota</taxon>
        <taxon>Fungi</taxon>
        <taxon>Dikarya</taxon>
        <taxon>Basidiomycota</taxon>
        <taxon>Agaricomycotina</taxon>
        <taxon>Agaricomycetes</taxon>
        <taxon>Russulales</taxon>
        <taxon>Russulaceae</taxon>
        <taxon>Russula</taxon>
    </lineage>
</organism>
<name>A0A9P5N1Y3_9AGAM</name>
<dbReference type="Proteomes" id="UP000759537">
    <property type="component" value="Unassembled WGS sequence"/>
</dbReference>
<keyword evidence="3" id="KW-1185">Reference proteome</keyword>
<evidence type="ECO:0000313" key="2">
    <source>
        <dbReference type="EMBL" id="KAF8484045.1"/>
    </source>
</evidence>
<feature type="chain" id="PRO_5040266555" evidence="1">
    <location>
        <begin position="20"/>
        <end position="97"/>
    </location>
</feature>
<proteinExistence type="predicted"/>
<protein>
    <submittedName>
        <fullName evidence="2">Uncharacterized protein</fullName>
    </submittedName>
</protein>
<gene>
    <name evidence="2" type="ORF">DFH94DRAFT_726158</name>
</gene>
<dbReference type="EMBL" id="WHVB01000004">
    <property type="protein sequence ID" value="KAF8484045.1"/>
    <property type="molecule type" value="Genomic_DNA"/>
</dbReference>